<dbReference type="EMBL" id="JBIMZQ010000021">
    <property type="protein sequence ID" value="KAL3665205.1"/>
    <property type="molecule type" value="Genomic_DNA"/>
</dbReference>
<name>A0ABD3FE40_9STRA</name>
<evidence type="ECO:0008006" key="3">
    <source>
        <dbReference type="Google" id="ProtNLM"/>
    </source>
</evidence>
<evidence type="ECO:0000313" key="2">
    <source>
        <dbReference type="Proteomes" id="UP001632037"/>
    </source>
</evidence>
<organism evidence="1 2">
    <name type="scientific">Phytophthora oleae</name>
    <dbReference type="NCBI Taxonomy" id="2107226"/>
    <lineage>
        <taxon>Eukaryota</taxon>
        <taxon>Sar</taxon>
        <taxon>Stramenopiles</taxon>
        <taxon>Oomycota</taxon>
        <taxon>Peronosporomycetes</taxon>
        <taxon>Peronosporales</taxon>
        <taxon>Peronosporaceae</taxon>
        <taxon>Phytophthora</taxon>
    </lineage>
</organism>
<dbReference type="Proteomes" id="UP001632037">
    <property type="component" value="Unassembled WGS sequence"/>
</dbReference>
<reference evidence="1 2" key="1">
    <citation type="submission" date="2024-09" db="EMBL/GenBank/DDBJ databases">
        <title>Genome sequencing and assembly of Phytophthora oleae, isolate VK10A, causative agent of rot of olive drupes.</title>
        <authorList>
            <person name="Conti Taguali S."/>
            <person name="Riolo M."/>
            <person name="La Spada F."/>
            <person name="Cacciola S.O."/>
            <person name="Dionisio G."/>
        </authorList>
    </citation>
    <scope>NUCLEOTIDE SEQUENCE [LARGE SCALE GENOMIC DNA]</scope>
    <source>
        <strain evidence="1 2">VK10A</strain>
    </source>
</reference>
<sequence>MVWREISALQKETNCQIYGNKCAWWNSTLSLQFLAYHFAGRENINNNWTAEVVEYAASLNVILLKVPPKFTYVCQPADVVEQTL</sequence>
<protein>
    <recommendedName>
        <fullName evidence="3">DDE-1 domain-containing protein</fullName>
    </recommendedName>
</protein>
<evidence type="ECO:0000313" key="1">
    <source>
        <dbReference type="EMBL" id="KAL3665205.1"/>
    </source>
</evidence>
<dbReference type="AlphaFoldDB" id="A0ABD3FE40"/>
<accession>A0ABD3FE40</accession>
<keyword evidence="2" id="KW-1185">Reference proteome</keyword>
<comment type="caution">
    <text evidence="1">The sequence shown here is derived from an EMBL/GenBank/DDBJ whole genome shotgun (WGS) entry which is preliminary data.</text>
</comment>
<proteinExistence type="predicted"/>
<gene>
    <name evidence="1" type="ORF">V7S43_009833</name>
</gene>